<comment type="pathway">
    <text evidence="2 11">Cofactor biosynthesis; NAD(+) biosynthesis; deamido-NAD(+) from nicotinate D-ribonucleotide: step 1/1.</text>
</comment>
<dbReference type="InterPro" id="IPR005248">
    <property type="entry name" value="NadD/NMNAT"/>
</dbReference>
<gene>
    <name evidence="11" type="primary">nadD</name>
    <name evidence="13" type="ORF">W908_06455</name>
</gene>
<evidence type="ECO:0000256" key="4">
    <source>
        <dbReference type="ARBA" id="ARBA00022642"/>
    </source>
</evidence>
<evidence type="ECO:0000256" key="8">
    <source>
        <dbReference type="ARBA" id="ARBA00022840"/>
    </source>
</evidence>
<dbReference type="GO" id="GO:0009435">
    <property type="term" value="P:NAD+ biosynthetic process"/>
    <property type="evidence" value="ECO:0007669"/>
    <property type="project" value="UniProtKB-UniRule"/>
</dbReference>
<dbReference type="Pfam" id="PF01467">
    <property type="entry name" value="CTP_transf_like"/>
    <property type="match status" value="1"/>
</dbReference>
<name>A0A0M3T250_9GAMM</name>
<dbReference type="PANTHER" id="PTHR39321:SF3">
    <property type="entry name" value="PHOSPHOPANTETHEINE ADENYLYLTRANSFERASE"/>
    <property type="match status" value="1"/>
</dbReference>
<evidence type="ECO:0000256" key="5">
    <source>
        <dbReference type="ARBA" id="ARBA00022679"/>
    </source>
</evidence>
<keyword evidence="4 11" id="KW-0662">Pyridine nucleotide biosynthesis</keyword>
<evidence type="ECO:0000256" key="9">
    <source>
        <dbReference type="ARBA" id="ARBA00023027"/>
    </source>
</evidence>
<dbReference type="NCBIfam" id="TIGR00125">
    <property type="entry name" value="cyt_tran_rel"/>
    <property type="match status" value="1"/>
</dbReference>
<evidence type="ECO:0000256" key="6">
    <source>
        <dbReference type="ARBA" id="ARBA00022695"/>
    </source>
</evidence>
<proteinExistence type="inferred from homology"/>
<dbReference type="SUPFAM" id="SSF52374">
    <property type="entry name" value="Nucleotidylyl transferase"/>
    <property type="match status" value="1"/>
</dbReference>
<dbReference type="RefSeq" id="WP_053820410.1">
    <property type="nucleotide sequence ID" value="NZ_CP006911.1"/>
</dbReference>
<evidence type="ECO:0000259" key="12">
    <source>
        <dbReference type="Pfam" id="PF01467"/>
    </source>
</evidence>
<comment type="similarity">
    <text evidence="3 11">Belongs to the NadD family.</text>
</comment>
<dbReference type="CDD" id="cd02165">
    <property type="entry name" value="NMNAT"/>
    <property type="match status" value="1"/>
</dbReference>
<dbReference type="Proteomes" id="UP000068905">
    <property type="component" value="Chromosome"/>
</dbReference>
<dbReference type="EMBL" id="CP006911">
    <property type="protein sequence ID" value="ALE02201.1"/>
    <property type="molecule type" value="Genomic_DNA"/>
</dbReference>
<dbReference type="PATRIC" id="fig|1125411.7.peg.1273"/>
<dbReference type="NCBIfam" id="TIGR00482">
    <property type="entry name" value="nicotinate (nicotinamide) nucleotide adenylyltransferase"/>
    <property type="match status" value="1"/>
</dbReference>
<dbReference type="GO" id="GO:0005524">
    <property type="term" value="F:ATP binding"/>
    <property type="evidence" value="ECO:0007669"/>
    <property type="project" value="UniProtKB-KW"/>
</dbReference>
<dbReference type="AlphaFoldDB" id="A0A0M3T250"/>
<evidence type="ECO:0000256" key="10">
    <source>
        <dbReference type="ARBA" id="ARBA00048721"/>
    </source>
</evidence>
<dbReference type="STRING" id="1125411.W908_06455"/>
<keyword evidence="8 11" id="KW-0067">ATP-binding</keyword>
<evidence type="ECO:0000313" key="14">
    <source>
        <dbReference type="Proteomes" id="UP000068905"/>
    </source>
</evidence>
<dbReference type="HAMAP" id="MF_00244">
    <property type="entry name" value="NaMN_adenylyltr"/>
    <property type="match status" value="1"/>
</dbReference>
<dbReference type="EC" id="2.7.7.18" evidence="11"/>
<dbReference type="InterPro" id="IPR004821">
    <property type="entry name" value="Cyt_trans-like"/>
</dbReference>
<organism evidence="13 14">
    <name type="scientific">Candidatus Pseudothioglobus singularis PS1</name>
    <dbReference type="NCBI Taxonomy" id="1125411"/>
    <lineage>
        <taxon>Bacteria</taxon>
        <taxon>Pseudomonadati</taxon>
        <taxon>Pseudomonadota</taxon>
        <taxon>Gammaproteobacteria</taxon>
        <taxon>Candidatus Pseudothioglobaceae</taxon>
        <taxon>Candidatus Pseudothioglobus</taxon>
    </lineage>
</organism>
<comment type="function">
    <text evidence="1 11">Catalyzes the reversible adenylation of nicotinate mononucleotide (NaMN) to nicotinic acid adenine dinucleotide (NaAD).</text>
</comment>
<dbReference type="PANTHER" id="PTHR39321">
    <property type="entry name" value="NICOTINATE-NUCLEOTIDE ADENYLYLTRANSFERASE-RELATED"/>
    <property type="match status" value="1"/>
</dbReference>
<dbReference type="Gene3D" id="3.40.50.620">
    <property type="entry name" value="HUPs"/>
    <property type="match status" value="1"/>
</dbReference>
<keyword evidence="9 11" id="KW-0520">NAD</keyword>
<reference evidence="13 14" key="1">
    <citation type="journal article" date="2015" name="Genome Announc.">
        <title>Genome Sequence of 'Candidatus Thioglobus singularis' Strain PS1, a Mixotroph from the SUP05 Clade of Marine Gammaproteobacteria.</title>
        <authorList>
            <person name="Marshall K.T."/>
            <person name="Morris R.M."/>
        </authorList>
    </citation>
    <scope>NUCLEOTIDE SEQUENCE [LARGE SCALE GENOMIC DNA]</scope>
    <source>
        <strain evidence="13 14">PS1</strain>
    </source>
</reference>
<evidence type="ECO:0000313" key="13">
    <source>
        <dbReference type="EMBL" id="ALE02201.1"/>
    </source>
</evidence>
<keyword evidence="14" id="KW-1185">Reference proteome</keyword>
<comment type="catalytic activity">
    <reaction evidence="10 11">
        <text>nicotinate beta-D-ribonucleotide + ATP + H(+) = deamido-NAD(+) + diphosphate</text>
        <dbReference type="Rhea" id="RHEA:22860"/>
        <dbReference type="ChEBI" id="CHEBI:15378"/>
        <dbReference type="ChEBI" id="CHEBI:30616"/>
        <dbReference type="ChEBI" id="CHEBI:33019"/>
        <dbReference type="ChEBI" id="CHEBI:57502"/>
        <dbReference type="ChEBI" id="CHEBI:58437"/>
        <dbReference type="EC" id="2.7.7.18"/>
    </reaction>
</comment>
<sequence>MIGIYGGSFDPVHLGHLKTATSIKNELAIKRLFLLPCYEPVHKGSLKYSSDQRLKMLSLAIEDFSELEIDKREILRGGSSYMIDTLKELVEIHKEETICLIIGMDSFVNFKTWKQWDEFSKLVHMIILPRNGDQPSHKNLDTFKITDNIDQLRAKSNGLLYFSNAQLIDISSSDIRGKIAGNQNLDNLMPSSVINFLQKI</sequence>
<evidence type="ECO:0000256" key="11">
    <source>
        <dbReference type="HAMAP-Rule" id="MF_00244"/>
    </source>
</evidence>
<keyword evidence="7 11" id="KW-0547">Nucleotide-binding</keyword>
<feature type="domain" description="Cytidyltransferase-like" evidence="12">
    <location>
        <begin position="4"/>
        <end position="177"/>
    </location>
</feature>
<dbReference type="InterPro" id="IPR014729">
    <property type="entry name" value="Rossmann-like_a/b/a_fold"/>
</dbReference>
<keyword evidence="6 11" id="KW-0548">Nucleotidyltransferase</keyword>
<evidence type="ECO:0000256" key="7">
    <source>
        <dbReference type="ARBA" id="ARBA00022741"/>
    </source>
</evidence>
<evidence type="ECO:0000256" key="1">
    <source>
        <dbReference type="ARBA" id="ARBA00002324"/>
    </source>
</evidence>
<protein>
    <recommendedName>
        <fullName evidence="11">Probable nicotinate-nucleotide adenylyltransferase</fullName>
        <ecNumber evidence="11">2.7.7.18</ecNumber>
    </recommendedName>
    <alternativeName>
        <fullName evidence="11">Deamido-NAD(+) diphosphorylase</fullName>
    </alternativeName>
    <alternativeName>
        <fullName evidence="11">Deamido-NAD(+) pyrophosphorylase</fullName>
    </alternativeName>
    <alternativeName>
        <fullName evidence="11">Nicotinate mononucleotide adenylyltransferase</fullName>
        <shortName evidence="11">NaMN adenylyltransferase</shortName>
    </alternativeName>
</protein>
<accession>A0A0M3T250</accession>
<dbReference type="UniPathway" id="UPA00253">
    <property type="reaction ID" value="UER00332"/>
</dbReference>
<dbReference type="KEGG" id="tsn:W908_06455"/>
<keyword evidence="5 11" id="KW-0808">Transferase</keyword>
<dbReference type="GO" id="GO:0004515">
    <property type="term" value="F:nicotinate-nucleotide adenylyltransferase activity"/>
    <property type="evidence" value="ECO:0007669"/>
    <property type="project" value="UniProtKB-UniRule"/>
</dbReference>
<evidence type="ECO:0000256" key="3">
    <source>
        <dbReference type="ARBA" id="ARBA00009014"/>
    </source>
</evidence>
<evidence type="ECO:0000256" key="2">
    <source>
        <dbReference type="ARBA" id="ARBA00005019"/>
    </source>
</evidence>
<dbReference type="OrthoDB" id="5295945at2"/>